<dbReference type="EMBL" id="UINC01200022">
    <property type="protein sequence ID" value="SVE18718.1"/>
    <property type="molecule type" value="Genomic_DNA"/>
</dbReference>
<proteinExistence type="predicted"/>
<organism evidence="1">
    <name type="scientific">marine metagenome</name>
    <dbReference type="NCBI Taxonomy" id="408172"/>
    <lineage>
        <taxon>unclassified sequences</taxon>
        <taxon>metagenomes</taxon>
        <taxon>ecological metagenomes</taxon>
    </lineage>
</organism>
<accession>A0A383BGZ0</accession>
<sequence>MAMGIYKPRSYYPIPCIYDFINRLIKSLPYKTYVVAFNDNTAIPKDTMFSGLIGNNNFGLNFYLFRQLSPLQYLLSFIEHIGLTADKDLNLQLMHYLFFIRKYYLYYDQVINIPPIKTKVKLNRDEFAELTNGAFRSISTIVARKIP</sequence>
<protein>
    <submittedName>
        <fullName evidence="1">Uncharacterized protein</fullName>
    </submittedName>
</protein>
<reference evidence="1" key="1">
    <citation type="submission" date="2018-05" db="EMBL/GenBank/DDBJ databases">
        <authorList>
            <person name="Lanie J.A."/>
            <person name="Ng W.-L."/>
            <person name="Kazmierczak K.M."/>
            <person name="Andrzejewski T.M."/>
            <person name="Davidsen T.M."/>
            <person name="Wayne K.J."/>
            <person name="Tettelin H."/>
            <person name="Glass J.I."/>
            <person name="Rusch D."/>
            <person name="Podicherti R."/>
            <person name="Tsui H.-C.T."/>
            <person name="Winkler M.E."/>
        </authorList>
    </citation>
    <scope>NUCLEOTIDE SEQUENCE</scope>
</reference>
<gene>
    <name evidence="1" type="ORF">METZ01_LOCUS471572</name>
</gene>
<dbReference type="AlphaFoldDB" id="A0A383BGZ0"/>
<name>A0A383BGZ0_9ZZZZ</name>
<evidence type="ECO:0000313" key="1">
    <source>
        <dbReference type="EMBL" id="SVE18718.1"/>
    </source>
</evidence>